<dbReference type="SMART" id="SM00225">
    <property type="entry name" value="BTB"/>
    <property type="match status" value="1"/>
</dbReference>
<dbReference type="GO" id="GO:0005634">
    <property type="term" value="C:nucleus"/>
    <property type="evidence" value="ECO:0007669"/>
    <property type="project" value="UniProtKB-SubCell"/>
</dbReference>
<dbReference type="RefSeq" id="XP_019845434.2">
    <property type="nucleotide sequence ID" value="XM_019989875.3"/>
</dbReference>
<dbReference type="RefSeq" id="XP_011201857.2">
    <property type="nucleotide sequence ID" value="XM_011203555.4"/>
</dbReference>
<feature type="compositionally biased region" description="Basic and acidic residues" evidence="4">
    <location>
        <begin position="487"/>
        <end position="496"/>
    </location>
</feature>
<proteinExistence type="predicted"/>
<feature type="compositionally biased region" description="Basic and acidic residues" evidence="4">
    <location>
        <begin position="383"/>
        <end position="395"/>
    </location>
</feature>
<feature type="DNA-binding region" description="H-T-H motif" evidence="3">
    <location>
        <begin position="658"/>
        <end position="678"/>
    </location>
</feature>
<comment type="subcellular location">
    <subcellularLocation>
        <location evidence="1 3">Nucleus</location>
    </subcellularLocation>
</comment>
<dbReference type="OrthoDB" id="6365358at2759"/>
<dbReference type="Pfam" id="PF00651">
    <property type="entry name" value="BTB"/>
    <property type="match status" value="1"/>
</dbReference>
<dbReference type="GeneID" id="105225198"/>
<gene>
    <name evidence="8 9 10 11" type="primary">LOC105225198</name>
</gene>
<feature type="compositionally biased region" description="Basic and acidic residues" evidence="4">
    <location>
        <begin position="402"/>
        <end position="425"/>
    </location>
</feature>
<sequence>MLPQQYCLRWKYHHSNLQTMFSQLLDRGCFCDVTLACEGQLIRAHRVVLCACSSFFDTVLTNYASERDPIIIMKDVTFADVKCLIEFMYKGEINVEHANLASLLKTADDLKIKGLAEVSWRDDEDGPPLPTAATEFHSPTPIHGQDMYNTRPEQQRVGSPSFMPPQRLPRERKLSSPKDQAHAQQGLPTLTPLPPTSSASMVAVAAAAAAAAAAASAASPVESYLGPKRKRGRPPLDDAYDVFNVRKLAQYGSHLDAHHHHQAYLEAQRQYNDEQRRLAVISPIPPPSSTSVAAAAAYHQHIQQQQHNKRMRQLHRQQQQQHQLHHHQLHTEADELEHEDAQADPEWINSNLEVNVGGGGDNEPLIECDVDTATLKEQNLDQADDKEAQRTAKIEARKRKERHSEERDKLHARERSLTRKRSSAEERDDNNSINDERKREERESREHSAQNEITDQTQECKGGNVDGEEEEKVNTAASVPQPVEEMENVRQSKDKLSNAAANTTTSATSGTHKRGNITSDPSAPLPLPPPPSLHHPAHPYGKYAPEGYLLNEHGILMTHDFVHAPTAPITATGATASSSSGAIVGAVGAANGNDQDYVDIKMEEYDSTDSRLTTEEMSEWQDVIKMDDYLAKGRRPQFWEEPFTRRVLDAIKNKRLEMKKAARILGVSYGTLYGRYREVYGCLKHPYSSSTFRPTQSNQLAVQPRFDMVWPSPKRDSGLMPGQLEIGKIRPKDLSELWTRPQI</sequence>
<feature type="compositionally biased region" description="Polar residues" evidence="4">
    <location>
        <begin position="147"/>
        <end position="158"/>
    </location>
</feature>
<dbReference type="GO" id="GO:0003677">
    <property type="term" value="F:DNA binding"/>
    <property type="evidence" value="ECO:0007669"/>
    <property type="project" value="UniProtKB-UniRule"/>
</dbReference>
<dbReference type="RefSeq" id="XP_049310358.1">
    <property type="nucleotide sequence ID" value="XM_049454401.1"/>
</dbReference>
<dbReference type="AlphaFoldDB" id="A0A6J0RGQ1"/>
<name>A0A6J0RGQ1_BACDO</name>
<dbReference type="RefSeq" id="XP_019845435.2">
    <property type="nucleotide sequence ID" value="XM_019989876.3"/>
</dbReference>
<evidence type="ECO:0000313" key="8">
    <source>
        <dbReference type="RefSeq" id="XP_011201857.2"/>
    </source>
</evidence>
<dbReference type="PANTHER" id="PTHR23110:SF102">
    <property type="entry name" value="PIPSQUEAK, ISOFORM O"/>
    <property type="match status" value="1"/>
</dbReference>
<protein>
    <submittedName>
        <fullName evidence="8 9">Protein split ends isoform X1</fullName>
    </submittedName>
</protein>
<evidence type="ECO:0000259" key="5">
    <source>
        <dbReference type="PROSITE" id="PS50097"/>
    </source>
</evidence>
<dbReference type="KEGG" id="bdr:105225198"/>
<dbReference type="Gene3D" id="3.30.710.10">
    <property type="entry name" value="Potassium Channel Kv1.1, Chain A"/>
    <property type="match status" value="1"/>
</dbReference>
<dbReference type="InterPro" id="IPR007889">
    <property type="entry name" value="HTH_Psq"/>
</dbReference>
<dbReference type="InterPro" id="IPR011333">
    <property type="entry name" value="SKP1/BTB/POZ_sf"/>
</dbReference>
<feature type="region of interest" description="Disordered" evidence="4">
    <location>
        <begin position="377"/>
        <end position="535"/>
    </location>
</feature>
<evidence type="ECO:0000256" key="4">
    <source>
        <dbReference type="SAM" id="MobiDB-lite"/>
    </source>
</evidence>
<feature type="region of interest" description="Disordered" evidence="4">
    <location>
        <begin position="301"/>
        <end position="341"/>
    </location>
</feature>
<feature type="compositionally biased region" description="Polar residues" evidence="4">
    <location>
        <begin position="450"/>
        <end position="459"/>
    </location>
</feature>
<feature type="compositionally biased region" description="Pro residues" evidence="4">
    <location>
        <begin position="523"/>
        <end position="533"/>
    </location>
</feature>
<feature type="compositionally biased region" description="Low complexity" evidence="4">
    <location>
        <begin position="497"/>
        <end position="509"/>
    </location>
</feature>
<organism evidence="7 9">
    <name type="scientific">Bactrocera dorsalis</name>
    <name type="common">Oriental fruit fly</name>
    <name type="synonym">Dacus dorsalis</name>
    <dbReference type="NCBI Taxonomy" id="27457"/>
    <lineage>
        <taxon>Eukaryota</taxon>
        <taxon>Metazoa</taxon>
        <taxon>Ecdysozoa</taxon>
        <taxon>Arthropoda</taxon>
        <taxon>Hexapoda</taxon>
        <taxon>Insecta</taxon>
        <taxon>Pterygota</taxon>
        <taxon>Neoptera</taxon>
        <taxon>Endopterygota</taxon>
        <taxon>Diptera</taxon>
        <taxon>Brachycera</taxon>
        <taxon>Muscomorpha</taxon>
        <taxon>Tephritoidea</taxon>
        <taxon>Tephritidae</taxon>
        <taxon>Bactrocera</taxon>
        <taxon>Bactrocera</taxon>
    </lineage>
</organism>
<dbReference type="GO" id="GO:0006357">
    <property type="term" value="P:regulation of transcription by RNA polymerase II"/>
    <property type="evidence" value="ECO:0007669"/>
    <property type="project" value="TreeGrafter"/>
</dbReference>
<feature type="domain" description="HTH psq-type" evidence="6">
    <location>
        <begin position="630"/>
        <end position="682"/>
    </location>
</feature>
<dbReference type="CDD" id="cd18315">
    <property type="entry name" value="BTB_POZ_BAB-like"/>
    <property type="match status" value="1"/>
</dbReference>
<keyword evidence="2 3" id="KW-0539">Nucleus</keyword>
<feature type="compositionally biased region" description="Basic and acidic residues" evidence="4">
    <location>
        <begin position="168"/>
        <end position="181"/>
    </location>
</feature>
<evidence type="ECO:0000259" key="6">
    <source>
        <dbReference type="PROSITE" id="PS50960"/>
    </source>
</evidence>
<evidence type="ECO:0000313" key="7">
    <source>
        <dbReference type="Proteomes" id="UP001652620"/>
    </source>
</evidence>
<dbReference type="SUPFAM" id="SSF54695">
    <property type="entry name" value="POZ domain"/>
    <property type="match status" value="1"/>
</dbReference>
<evidence type="ECO:0000313" key="11">
    <source>
        <dbReference type="RefSeq" id="XP_049310358.1"/>
    </source>
</evidence>
<dbReference type="PROSITE" id="PS50097">
    <property type="entry name" value="BTB"/>
    <property type="match status" value="1"/>
</dbReference>
<evidence type="ECO:0000256" key="3">
    <source>
        <dbReference type="PROSITE-ProRule" id="PRU00320"/>
    </source>
</evidence>
<evidence type="ECO:0000256" key="2">
    <source>
        <dbReference type="ARBA" id="ARBA00023242"/>
    </source>
</evidence>
<dbReference type="InterPro" id="IPR051095">
    <property type="entry name" value="Dros_DevTransReg"/>
</dbReference>
<evidence type="ECO:0000313" key="10">
    <source>
        <dbReference type="RefSeq" id="XP_019845435.2"/>
    </source>
</evidence>
<accession>A0A6J0RGQ1</accession>
<feature type="region of interest" description="Disordered" evidence="4">
    <location>
        <begin position="121"/>
        <end position="194"/>
    </location>
</feature>
<dbReference type="PROSITE" id="PS50960">
    <property type="entry name" value="HTH_PSQ"/>
    <property type="match status" value="1"/>
</dbReference>
<evidence type="ECO:0000256" key="1">
    <source>
        <dbReference type="ARBA" id="ARBA00004123"/>
    </source>
</evidence>
<dbReference type="Proteomes" id="UP001652620">
    <property type="component" value="Chromosome 4"/>
</dbReference>
<keyword evidence="3" id="KW-0238">DNA-binding</keyword>
<reference evidence="8 9" key="1">
    <citation type="submission" date="2025-05" db="UniProtKB">
        <authorList>
            <consortium name="RefSeq"/>
        </authorList>
    </citation>
    <scope>IDENTIFICATION</scope>
    <source>
        <tissue evidence="8 9">Adult</tissue>
    </source>
</reference>
<dbReference type="InterPro" id="IPR000210">
    <property type="entry name" value="BTB/POZ_dom"/>
</dbReference>
<feature type="region of interest" description="Disordered" evidence="4">
    <location>
        <begin position="216"/>
        <end position="236"/>
    </location>
</feature>
<dbReference type="SUPFAM" id="SSF46689">
    <property type="entry name" value="Homeodomain-like"/>
    <property type="match status" value="1"/>
</dbReference>
<dbReference type="PANTHER" id="PTHR23110">
    <property type="entry name" value="BTB DOMAIN TRANSCRIPTION FACTOR"/>
    <property type="match status" value="1"/>
</dbReference>
<feature type="compositionally biased region" description="Basic and acidic residues" evidence="4">
    <location>
        <begin position="434"/>
        <end position="449"/>
    </location>
</feature>
<dbReference type="InterPro" id="IPR009057">
    <property type="entry name" value="Homeodomain-like_sf"/>
</dbReference>
<feature type="domain" description="BTB" evidence="5">
    <location>
        <begin position="31"/>
        <end position="97"/>
    </location>
</feature>
<evidence type="ECO:0000313" key="9">
    <source>
        <dbReference type="RefSeq" id="XP_019845434.2"/>
    </source>
</evidence>
<keyword evidence="7" id="KW-1185">Reference proteome</keyword>